<evidence type="ECO:0000313" key="3">
    <source>
        <dbReference type="Proteomes" id="UP001300502"/>
    </source>
</evidence>
<dbReference type="GO" id="GO:0006281">
    <property type="term" value="P:DNA repair"/>
    <property type="evidence" value="ECO:0007669"/>
    <property type="project" value="TreeGrafter"/>
</dbReference>
<dbReference type="PROSITE" id="PS51397">
    <property type="entry name" value="WLM"/>
    <property type="match status" value="1"/>
</dbReference>
<dbReference type="InterPro" id="IPR013536">
    <property type="entry name" value="WLM_dom"/>
</dbReference>
<dbReference type="Gene3D" id="3.30.2010.10">
    <property type="entry name" value="Metalloproteases ('zincins'), catalytic domain"/>
    <property type="match status" value="1"/>
</dbReference>
<name>A0AAV9I7I1_9RHOD</name>
<accession>A0AAV9I7I1</accession>
<dbReference type="PANTHER" id="PTHR46622">
    <property type="entry name" value="DNA-DEPENDENT METALLOPROTEASE WSS1"/>
    <property type="match status" value="1"/>
</dbReference>
<organism evidence="2 3">
    <name type="scientific">Galdieria yellowstonensis</name>
    <dbReference type="NCBI Taxonomy" id="3028027"/>
    <lineage>
        <taxon>Eukaryota</taxon>
        <taxon>Rhodophyta</taxon>
        <taxon>Bangiophyceae</taxon>
        <taxon>Galdieriales</taxon>
        <taxon>Galdieriaceae</taxon>
        <taxon>Galdieria</taxon>
    </lineage>
</organism>
<dbReference type="InterPro" id="IPR053000">
    <property type="entry name" value="WSS1-like_metalloprotease"/>
</dbReference>
<gene>
    <name evidence="2" type="ORF">GAYE_PCTG30G0667</name>
</gene>
<reference evidence="2 3" key="1">
    <citation type="submission" date="2022-07" db="EMBL/GenBank/DDBJ databases">
        <title>Genome-wide signatures of adaptation to extreme environments.</title>
        <authorList>
            <person name="Cho C.H."/>
            <person name="Yoon H.S."/>
        </authorList>
    </citation>
    <scope>NUCLEOTIDE SEQUENCE [LARGE SCALE GENOMIC DNA]</scope>
    <source>
        <strain evidence="2 3">108.79 E11</strain>
    </source>
</reference>
<feature type="domain" description="WLM" evidence="1">
    <location>
        <begin position="4"/>
        <end position="200"/>
    </location>
</feature>
<comment type="caution">
    <text evidence="2">The sequence shown here is derived from an EMBL/GenBank/DDBJ whole genome shotgun (WGS) entry which is preliminary data.</text>
</comment>
<dbReference type="GO" id="GO:0008237">
    <property type="term" value="F:metallopeptidase activity"/>
    <property type="evidence" value="ECO:0007669"/>
    <property type="project" value="TreeGrafter"/>
</dbReference>
<evidence type="ECO:0000313" key="2">
    <source>
        <dbReference type="EMBL" id="KAK4522777.1"/>
    </source>
</evidence>
<dbReference type="Proteomes" id="UP001300502">
    <property type="component" value="Unassembled WGS sequence"/>
</dbReference>
<keyword evidence="3" id="KW-1185">Reference proteome</keyword>
<dbReference type="EMBL" id="JANCYU010000008">
    <property type="protein sequence ID" value="KAK4522777.1"/>
    <property type="molecule type" value="Genomic_DNA"/>
</dbReference>
<proteinExistence type="predicted"/>
<dbReference type="AlphaFoldDB" id="A0AAV9I7I1"/>
<dbReference type="GO" id="GO:0005634">
    <property type="term" value="C:nucleus"/>
    <property type="evidence" value="ECO:0007669"/>
    <property type="project" value="TreeGrafter"/>
</dbReference>
<dbReference type="Pfam" id="PF08325">
    <property type="entry name" value="WLM"/>
    <property type="match status" value="1"/>
</dbReference>
<evidence type="ECO:0000259" key="1">
    <source>
        <dbReference type="PROSITE" id="PS51397"/>
    </source>
</evidence>
<sequence>MPPSRSVSASPVLCSFCKLETLGYFEDSEAKKLLENVAKCVQPIMKKRKWTVLLLSEFYPKNKSLYGLHINRGEQIKVRLREPEDVKVLLPFECVVGTVLHELAHFVYAKHDKHFYSLLDQLTLEYEGKGSFWSEGHRLGGRISKPHTNHEKRSLLAQAAEKRRNRSLLLGTSQKLGGSSPDSTATPQQMAALAAIRRLEDNKWCGTLELLDQ</sequence>
<dbReference type="PANTHER" id="PTHR46622:SF1">
    <property type="entry name" value="DNA-DEPENDENT METALLOPROTEASE WSS1"/>
    <property type="match status" value="1"/>
</dbReference>
<protein>
    <recommendedName>
        <fullName evidence="1">WLM domain-containing protein</fullName>
    </recommendedName>
</protein>